<dbReference type="AlphaFoldDB" id="A0A6M3J2E0"/>
<dbReference type="EMBL" id="MT141512">
    <property type="protein sequence ID" value="QJA64099.1"/>
    <property type="molecule type" value="Genomic_DNA"/>
</dbReference>
<name>A0A6M3J2E0_9ZZZZ</name>
<sequence>MRPPIHMLHQGQPICGDPRAQLISECPTETTCQECIELSVGLDRNKHKENCGLCREGME</sequence>
<organism evidence="1">
    <name type="scientific">viral metagenome</name>
    <dbReference type="NCBI Taxonomy" id="1070528"/>
    <lineage>
        <taxon>unclassified sequences</taxon>
        <taxon>metagenomes</taxon>
        <taxon>organismal metagenomes</taxon>
    </lineage>
</organism>
<evidence type="ECO:0000313" key="1">
    <source>
        <dbReference type="EMBL" id="QJA64099.1"/>
    </source>
</evidence>
<gene>
    <name evidence="1" type="ORF">MM415B00544_0044</name>
</gene>
<reference evidence="1" key="1">
    <citation type="submission" date="2020-03" db="EMBL/GenBank/DDBJ databases">
        <title>The deep terrestrial virosphere.</title>
        <authorList>
            <person name="Holmfeldt K."/>
            <person name="Nilsson E."/>
            <person name="Simone D."/>
            <person name="Lopez-Fernandez M."/>
            <person name="Wu X."/>
            <person name="de Brujin I."/>
            <person name="Lundin D."/>
            <person name="Andersson A."/>
            <person name="Bertilsson S."/>
            <person name="Dopson M."/>
        </authorList>
    </citation>
    <scope>NUCLEOTIDE SEQUENCE</scope>
    <source>
        <strain evidence="1">MM415B00544</strain>
    </source>
</reference>
<proteinExistence type="predicted"/>
<accession>A0A6M3J2E0</accession>
<protein>
    <submittedName>
        <fullName evidence="1">Uncharacterized protein</fullName>
    </submittedName>
</protein>